<gene>
    <name evidence="7" type="ORF">ACFSQZ_00130</name>
</gene>
<keyword evidence="4" id="KW-0805">Transcription regulation</keyword>
<dbReference type="InterPro" id="IPR036388">
    <property type="entry name" value="WH-like_DNA-bd_sf"/>
</dbReference>
<protein>
    <submittedName>
        <fullName evidence="7">Fur family transcriptional regulator</fullName>
    </submittedName>
</protein>
<dbReference type="EMBL" id="JBHUJC010000001">
    <property type="protein sequence ID" value="MFD2274865.1"/>
    <property type="molecule type" value="Genomic_DNA"/>
</dbReference>
<evidence type="ECO:0000313" key="8">
    <source>
        <dbReference type="Proteomes" id="UP001597297"/>
    </source>
</evidence>
<evidence type="ECO:0000256" key="2">
    <source>
        <dbReference type="ARBA" id="ARBA00022491"/>
    </source>
</evidence>
<dbReference type="CDD" id="cd07153">
    <property type="entry name" value="Fur_like"/>
    <property type="match status" value="1"/>
</dbReference>
<accession>A0ABW5E0G4</accession>
<sequence>MSHSTVSIIAQCKAAGLRRTKALELLIDTLLASPRPMTLAELSEHDNLNTQCDRATVFRLLQRLTDKGIVRRLGLHERAAYFTLLLTGRHQDFLICTDCGKIEAINAQCPVHALEKEIAQKSGFTGLYHELEFFGTCPKCSV</sequence>
<evidence type="ECO:0000256" key="5">
    <source>
        <dbReference type="ARBA" id="ARBA00023125"/>
    </source>
</evidence>
<dbReference type="RefSeq" id="WP_377092478.1">
    <property type="nucleotide sequence ID" value="NZ_JBHSJM010000001.1"/>
</dbReference>
<dbReference type="Proteomes" id="UP001597297">
    <property type="component" value="Unassembled WGS sequence"/>
</dbReference>
<dbReference type="Gene3D" id="1.10.10.10">
    <property type="entry name" value="Winged helix-like DNA-binding domain superfamily/Winged helix DNA-binding domain"/>
    <property type="match status" value="1"/>
</dbReference>
<dbReference type="Gene3D" id="3.30.1490.190">
    <property type="match status" value="1"/>
</dbReference>
<evidence type="ECO:0000256" key="6">
    <source>
        <dbReference type="ARBA" id="ARBA00023163"/>
    </source>
</evidence>
<dbReference type="PANTHER" id="PTHR33202:SF7">
    <property type="entry name" value="FERRIC UPTAKE REGULATION PROTEIN"/>
    <property type="match status" value="1"/>
</dbReference>
<keyword evidence="3" id="KW-0862">Zinc</keyword>
<dbReference type="Pfam" id="PF01475">
    <property type="entry name" value="FUR"/>
    <property type="match status" value="1"/>
</dbReference>
<dbReference type="SUPFAM" id="SSF46785">
    <property type="entry name" value="Winged helix' DNA-binding domain"/>
    <property type="match status" value="1"/>
</dbReference>
<proteinExistence type="inferred from homology"/>
<keyword evidence="6" id="KW-0804">Transcription</keyword>
<keyword evidence="2" id="KW-0678">Repressor</keyword>
<keyword evidence="8" id="KW-1185">Reference proteome</keyword>
<evidence type="ECO:0000313" key="7">
    <source>
        <dbReference type="EMBL" id="MFD2274865.1"/>
    </source>
</evidence>
<comment type="caution">
    <text evidence="7">The sequence shown here is derived from an EMBL/GenBank/DDBJ whole genome shotgun (WGS) entry which is preliminary data.</text>
</comment>
<evidence type="ECO:0000256" key="3">
    <source>
        <dbReference type="ARBA" id="ARBA00022833"/>
    </source>
</evidence>
<name>A0ABW5E0G4_9BACT</name>
<dbReference type="PANTHER" id="PTHR33202">
    <property type="entry name" value="ZINC UPTAKE REGULATION PROTEIN"/>
    <property type="match status" value="1"/>
</dbReference>
<reference evidence="8" key="1">
    <citation type="journal article" date="2019" name="Int. J. Syst. Evol. Microbiol.">
        <title>The Global Catalogue of Microorganisms (GCM) 10K type strain sequencing project: providing services to taxonomists for standard genome sequencing and annotation.</title>
        <authorList>
            <consortium name="The Broad Institute Genomics Platform"/>
            <consortium name="The Broad Institute Genome Sequencing Center for Infectious Disease"/>
            <person name="Wu L."/>
            <person name="Ma J."/>
        </authorList>
    </citation>
    <scope>NUCLEOTIDE SEQUENCE [LARGE SCALE GENOMIC DNA]</scope>
    <source>
        <strain evidence="8">JCM 16545</strain>
    </source>
</reference>
<dbReference type="InterPro" id="IPR002481">
    <property type="entry name" value="FUR"/>
</dbReference>
<evidence type="ECO:0000256" key="4">
    <source>
        <dbReference type="ARBA" id="ARBA00023015"/>
    </source>
</evidence>
<dbReference type="InterPro" id="IPR043135">
    <property type="entry name" value="Fur_C"/>
</dbReference>
<keyword evidence="5" id="KW-0238">DNA-binding</keyword>
<organism evidence="7 8">
    <name type="scientific">Rubritalea spongiae</name>
    <dbReference type="NCBI Taxonomy" id="430797"/>
    <lineage>
        <taxon>Bacteria</taxon>
        <taxon>Pseudomonadati</taxon>
        <taxon>Verrucomicrobiota</taxon>
        <taxon>Verrucomicrobiia</taxon>
        <taxon>Verrucomicrobiales</taxon>
        <taxon>Rubritaleaceae</taxon>
        <taxon>Rubritalea</taxon>
    </lineage>
</organism>
<dbReference type="InterPro" id="IPR036390">
    <property type="entry name" value="WH_DNA-bd_sf"/>
</dbReference>
<comment type="similarity">
    <text evidence="1">Belongs to the Fur family.</text>
</comment>
<evidence type="ECO:0000256" key="1">
    <source>
        <dbReference type="ARBA" id="ARBA00007957"/>
    </source>
</evidence>